<dbReference type="EMBL" id="JACHGV010000004">
    <property type="protein sequence ID" value="MBB6077326.1"/>
    <property type="molecule type" value="Genomic_DNA"/>
</dbReference>
<evidence type="ECO:0000256" key="1">
    <source>
        <dbReference type="SAM" id="SignalP"/>
    </source>
</evidence>
<name>A0A7W9TC76_9ACTN</name>
<accession>A0A7W9TC76</accession>
<keyword evidence="1" id="KW-0732">Signal</keyword>
<keyword evidence="3" id="KW-1185">Reference proteome</keyword>
<feature type="signal peptide" evidence="1">
    <location>
        <begin position="1"/>
        <end position="20"/>
    </location>
</feature>
<evidence type="ECO:0000313" key="2">
    <source>
        <dbReference type="EMBL" id="MBB6077326.1"/>
    </source>
</evidence>
<protein>
    <submittedName>
        <fullName evidence="2">Uncharacterized protein</fullName>
    </submittedName>
</protein>
<reference evidence="2 3" key="1">
    <citation type="submission" date="2020-08" db="EMBL/GenBank/DDBJ databases">
        <title>Genomic Encyclopedia of Type Strains, Phase IV (KMG-IV): sequencing the most valuable type-strain genomes for metagenomic binning, comparative biology and taxonomic classification.</title>
        <authorList>
            <person name="Goeker M."/>
        </authorList>
    </citation>
    <scope>NUCLEOTIDE SEQUENCE [LARGE SCALE GENOMIC DNA]</scope>
    <source>
        <strain evidence="2 3">DSM 43350</strain>
    </source>
</reference>
<comment type="caution">
    <text evidence="2">The sequence shown here is derived from an EMBL/GenBank/DDBJ whole genome shotgun (WGS) entry which is preliminary data.</text>
</comment>
<dbReference type="RefSeq" id="WP_246554652.1">
    <property type="nucleotide sequence ID" value="NZ_BAAARS010000004.1"/>
</dbReference>
<sequence>MKRRLLAGASLAAAAGTAVTATIAVNAEAAWTSAWNVSASGWFAADSPQVSVDRQGDALLAWTAGDLSTTYSYQRVQTRVKFANGTTGAIRTLSPDGAAVSWPETGSDDTGDSAVVWQQDSQVVGRRVAASGSLVGPLQKLSTSAPATTPVVAVTPGGTAMAAWTEIRDGSWYAVARRLKLDGTIGAAITLGSGSAEKPAIGVDRNGQFVVAWARASDVVAKRITSTSVSSAKVLTSPIASYGGFGMVRVGVDRDGDAVISYHSGGGSVAQVWASRWSRTGTLSAPLRISSATDNVGFHHALATDLDGDSMIVWTRYSSGKLELLGRRLSAGGTRGSVTTLGPGDRPDLALDDDGDGMVVFHTVLPKSTPPYSYTKSSARLISRSGTFGTTKTLTSDGRVPQVDARPSSLFTVIWQQETFPYTIRSVTGP</sequence>
<evidence type="ECO:0000313" key="3">
    <source>
        <dbReference type="Proteomes" id="UP000591537"/>
    </source>
</evidence>
<dbReference type="AlphaFoldDB" id="A0A7W9TC76"/>
<gene>
    <name evidence="2" type="ORF">HNR57_003241</name>
</gene>
<dbReference type="Proteomes" id="UP000591537">
    <property type="component" value="Unassembled WGS sequence"/>
</dbReference>
<feature type="chain" id="PRO_5039292637" evidence="1">
    <location>
        <begin position="21"/>
        <end position="430"/>
    </location>
</feature>
<organism evidence="2 3">
    <name type="scientific">Streptomyces paradoxus</name>
    <dbReference type="NCBI Taxonomy" id="66375"/>
    <lineage>
        <taxon>Bacteria</taxon>
        <taxon>Bacillati</taxon>
        <taxon>Actinomycetota</taxon>
        <taxon>Actinomycetes</taxon>
        <taxon>Kitasatosporales</taxon>
        <taxon>Streptomycetaceae</taxon>
        <taxon>Streptomyces</taxon>
    </lineage>
</organism>
<proteinExistence type="predicted"/>